<dbReference type="PATRIC" id="fig|571915.4.peg.2449"/>
<dbReference type="Proteomes" id="UP000035199">
    <property type="component" value="Chromosome"/>
</dbReference>
<gene>
    <name evidence="1" type="ORF">CMUST_11465</name>
</gene>
<dbReference type="STRING" id="571915.CMUST_11465"/>
<dbReference type="AlphaFoldDB" id="A0A0G3GZK8"/>
<accession>A0A0G3GZK8</accession>
<evidence type="ECO:0008006" key="3">
    <source>
        <dbReference type="Google" id="ProtNLM"/>
    </source>
</evidence>
<reference evidence="1 2" key="1">
    <citation type="journal article" date="2015" name="Genome Announc.">
        <title>Complete Genome Sequence of the Type Strain Corynebacterium mustelae DSM 45274, Isolated from Various Tissues of a Male Ferret with Lethal Sepsis.</title>
        <authorList>
            <person name="Ruckert C."/>
            <person name="Eimer J."/>
            <person name="Winkler A."/>
            <person name="Tauch A."/>
        </authorList>
    </citation>
    <scope>NUCLEOTIDE SEQUENCE [LARGE SCALE GENOMIC DNA]</scope>
    <source>
        <strain evidence="1 2">DSM 45274</strain>
    </source>
</reference>
<proteinExistence type="predicted"/>
<organism evidence="1 2">
    <name type="scientific">Corynebacterium mustelae</name>
    <dbReference type="NCBI Taxonomy" id="571915"/>
    <lineage>
        <taxon>Bacteria</taxon>
        <taxon>Bacillati</taxon>
        <taxon>Actinomycetota</taxon>
        <taxon>Actinomycetes</taxon>
        <taxon>Mycobacteriales</taxon>
        <taxon>Corynebacteriaceae</taxon>
        <taxon>Corynebacterium</taxon>
    </lineage>
</organism>
<reference evidence="2" key="2">
    <citation type="submission" date="2015-05" db="EMBL/GenBank/DDBJ databases">
        <title>Complete genome sequence of Corynebacterium mustelae DSM 45274, isolated from various tissues of a male ferret with lethal sepsis.</title>
        <authorList>
            <person name="Ruckert C."/>
            <person name="Albersmeier A."/>
            <person name="Winkler A."/>
            <person name="Tauch A."/>
        </authorList>
    </citation>
    <scope>NUCLEOTIDE SEQUENCE [LARGE SCALE GENOMIC DNA]</scope>
    <source>
        <strain evidence="2">DSM 45274</strain>
    </source>
</reference>
<dbReference type="EMBL" id="CP011542">
    <property type="protein sequence ID" value="AKK06604.1"/>
    <property type="molecule type" value="Genomic_DNA"/>
</dbReference>
<dbReference type="KEGG" id="cmv:CMUST_11465"/>
<sequence length="155" mass="16814">METATNSSLSPLSWVDNELRAHNGQVIAHVNADLLVVNGNQLLLESAVGTGMGVARLRATSDGGKVFTLRKASMTVRLLQVTCGDRKYTLERDSLWRTTRTIRSETGEALGKIRTKISGVVEVSLFDAVSVPVADLAFFSYGCVLIDAAVKNLRY</sequence>
<protein>
    <recommendedName>
        <fullName evidence="3">Tubby C 2</fullName>
    </recommendedName>
</protein>
<dbReference type="RefSeq" id="WP_047262601.1">
    <property type="nucleotide sequence ID" value="NZ_CP011542.1"/>
</dbReference>
<keyword evidence="2" id="KW-1185">Reference proteome</keyword>
<evidence type="ECO:0000313" key="1">
    <source>
        <dbReference type="EMBL" id="AKK06604.1"/>
    </source>
</evidence>
<name>A0A0G3GZK8_9CORY</name>
<dbReference type="OrthoDB" id="4420480at2"/>
<evidence type="ECO:0000313" key="2">
    <source>
        <dbReference type="Proteomes" id="UP000035199"/>
    </source>
</evidence>